<proteinExistence type="predicted"/>
<dbReference type="SMART" id="SM00380">
    <property type="entry name" value="AP2"/>
    <property type="match status" value="1"/>
</dbReference>
<feature type="region of interest" description="Disordered" evidence="8">
    <location>
        <begin position="32"/>
        <end position="57"/>
    </location>
</feature>
<dbReference type="PANTHER" id="PTHR31190">
    <property type="entry name" value="DNA-BINDING DOMAIN"/>
    <property type="match status" value="1"/>
</dbReference>
<dbReference type="PANTHER" id="PTHR31190:SF499">
    <property type="entry name" value="ETHYLENE-RESPONSIVE TRANSCRIPTION FACTOR ERF105"/>
    <property type="match status" value="1"/>
</dbReference>
<dbReference type="InterPro" id="IPR016177">
    <property type="entry name" value="DNA-bd_dom_sf"/>
</dbReference>
<accession>A0AAP0XAF9</accession>
<dbReference type="GO" id="GO:0009873">
    <property type="term" value="P:ethylene-activated signaling pathway"/>
    <property type="evidence" value="ECO:0007669"/>
    <property type="project" value="UniProtKB-KW"/>
</dbReference>
<evidence type="ECO:0000313" key="10">
    <source>
        <dbReference type="EMBL" id="KAK9291985.1"/>
    </source>
</evidence>
<dbReference type="PROSITE" id="PS51032">
    <property type="entry name" value="AP2_ERF"/>
    <property type="match status" value="1"/>
</dbReference>
<evidence type="ECO:0000256" key="7">
    <source>
        <dbReference type="ARBA" id="ARBA00023242"/>
    </source>
</evidence>
<keyword evidence="3" id="KW-0805">Transcription regulation</keyword>
<keyword evidence="2" id="KW-0936">Ethylene signaling pathway</keyword>
<dbReference type="EMBL" id="JBBPBK010000001">
    <property type="protein sequence ID" value="KAK9291985.1"/>
    <property type="molecule type" value="Genomic_DNA"/>
</dbReference>
<keyword evidence="11" id="KW-1185">Reference proteome</keyword>
<dbReference type="CDD" id="cd00018">
    <property type="entry name" value="AP2"/>
    <property type="match status" value="1"/>
</dbReference>
<dbReference type="Gene3D" id="3.30.730.10">
    <property type="entry name" value="AP2/ERF domain"/>
    <property type="match status" value="1"/>
</dbReference>
<keyword evidence="4" id="KW-0238">DNA-binding</keyword>
<feature type="compositionally biased region" description="Basic and acidic residues" evidence="8">
    <location>
        <begin position="204"/>
        <end position="213"/>
    </location>
</feature>
<evidence type="ECO:0000313" key="11">
    <source>
        <dbReference type="Proteomes" id="UP001415857"/>
    </source>
</evidence>
<dbReference type="GO" id="GO:0005634">
    <property type="term" value="C:nucleus"/>
    <property type="evidence" value="ECO:0007669"/>
    <property type="project" value="UniProtKB-SubCell"/>
</dbReference>
<organism evidence="10 11">
    <name type="scientific">Liquidambar formosana</name>
    <name type="common">Formosan gum</name>
    <dbReference type="NCBI Taxonomy" id="63359"/>
    <lineage>
        <taxon>Eukaryota</taxon>
        <taxon>Viridiplantae</taxon>
        <taxon>Streptophyta</taxon>
        <taxon>Embryophyta</taxon>
        <taxon>Tracheophyta</taxon>
        <taxon>Spermatophyta</taxon>
        <taxon>Magnoliopsida</taxon>
        <taxon>eudicotyledons</taxon>
        <taxon>Gunneridae</taxon>
        <taxon>Pentapetalae</taxon>
        <taxon>Saxifragales</taxon>
        <taxon>Altingiaceae</taxon>
        <taxon>Liquidambar</taxon>
    </lineage>
</organism>
<feature type="compositionally biased region" description="Polar residues" evidence="8">
    <location>
        <begin position="72"/>
        <end position="87"/>
    </location>
</feature>
<dbReference type="InterPro" id="IPR044808">
    <property type="entry name" value="ERF_plant"/>
</dbReference>
<keyword evidence="7" id="KW-0539">Nucleus</keyword>
<gene>
    <name evidence="10" type="ORF">L1049_019937</name>
</gene>
<dbReference type="GO" id="GO:0006950">
    <property type="term" value="P:response to stress"/>
    <property type="evidence" value="ECO:0007669"/>
    <property type="project" value="UniProtKB-ARBA"/>
</dbReference>
<keyword evidence="6" id="KW-0804">Transcription</keyword>
<evidence type="ECO:0000256" key="8">
    <source>
        <dbReference type="SAM" id="MobiDB-lite"/>
    </source>
</evidence>
<name>A0AAP0XAF9_LIQFO</name>
<dbReference type="Pfam" id="PF00847">
    <property type="entry name" value="AP2"/>
    <property type="match status" value="1"/>
</dbReference>
<evidence type="ECO:0000259" key="9">
    <source>
        <dbReference type="PROSITE" id="PS51032"/>
    </source>
</evidence>
<reference evidence="10 11" key="1">
    <citation type="journal article" date="2024" name="Plant J.">
        <title>Genome sequences and population genomics reveal climatic adaptation and genomic divergence between two closely related sweetgum species.</title>
        <authorList>
            <person name="Xu W.Q."/>
            <person name="Ren C.Q."/>
            <person name="Zhang X.Y."/>
            <person name="Comes H.P."/>
            <person name="Liu X.H."/>
            <person name="Li Y.G."/>
            <person name="Kettle C.J."/>
            <person name="Jalonen R."/>
            <person name="Gaisberger H."/>
            <person name="Ma Y.Z."/>
            <person name="Qiu Y.X."/>
        </authorList>
    </citation>
    <scope>NUCLEOTIDE SEQUENCE [LARGE SCALE GENOMIC DNA]</scope>
    <source>
        <strain evidence="10">Hangzhou</strain>
    </source>
</reference>
<evidence type="ECO:0000256" key="6">
    <source>
        <dbReference type="ARBA" id="ARBA00023163"/>
    </source>
</evidence>
<evidence type="ECO:0000256" key="3">
    <source>
        <dbReference type="ARBA" id="ARBA00023015"/>
    </source>
</evidence>
<dbReference type="AlphaFoldDB" id="A0AAP0XAF9"/>
<dbReference type="InterPro" id="IPR036955">
    <property type="entry name" value="AP2/ERF_dom_sf"/>
</dbReference>
<comment type="caution">
    <text evidence="10">The sequence shown here is derived from an EMBL/GenBank/DDBJ whole genome shotgun (WGS) entry which is preliminary data.</text>
</comment>
<feature type="region of interest" description="Disordered" evidence="8">
    <location>
        <begin position="72"/>
        <end position="101"/>
    </location>
</feature>
<keyword evidence="5" id="KW-0010">Activator</keyword>
<evidence type="ECO:0000256" key="5">
    <source>
        <dbReference type="ARBA" id="ARBA00023159"/>
    </source>
</evidence>
<dbReference type="SUPFAM" id="SSF54171">
    <property type="entry name" value="DNA-binding domain"/>
    <property type="match status" value="1"/>
</dbReference>
<dbReference type="GO" id="GO:0003700">
    <property type="term" value="F:DNA-binding transcription factor activity"/>
    <property type="evidence" value="ECO:0007669"/>
    <property type="project" value="InterPro"/>
</dbReference>
<feature type="compositionally biased region" description="Low complexity" evidence="8">
    <location>
        <begin position="88"/>
        <end position="101"/>
    </location>
</feature>
<protein>
    <recommendedName>
        <fullName evidence="9">AP2/ERF domain-containing protein</fullName>
    </recommendedName>
</protein>
<evidence type="ECO:0000256" key="4">
    <source>
        <dbReference type="ARBA" id="ARBA00023125"/>
    </source>
</evidence>
<dbReference type="Proteomes" id="UP001415857">
    <property type="component" value="Unassembled WGS sequence"/>
</dbReference>
<feature type="domain" description="AP2/ERF" evidence="9">
    <location>
        <begin position="143"/>
        <end position="201"/>
    </location>
</feature>
<dbReference type="PRINTS" id="PR00367">
    <property type="entry name" value="ETHRSPELEMNT"/>
</dbReference>
<dbReference type="InterPro" id="IPR001471">
    <property type="entry name" value="AP2/ERF_dom"/>
</dbReference>
<dbReference type="FunFam" id="3.30.730.10:FF:000001">
    <property type="entry name" value="Ethylene-responsive transcription factor 2"/>
    <property type="match status" value="1"/>
</dbReference>
<feature type="region of interest" description="Disordered" evidence="8">
    <location>
        <begin position="203"/>
        <end position="260"/>
    </location>
</feature>
<evidence type="ECO:0000256" key="1">
    <source>
        <dbReference type="ARBA" id="ARBA00004123"/>
    </source>
</evidence>
<sequence>MASTDAYSALEFIQQYLLSDSAAMENFVTHDPTLSTSKSPPTHLSQTSISGSQTLTVSPNYSTVDPFLHTSSSESVSSNLDTKPQIINSKSPKSSNFSSRKPALNIAIPPVKKIEPSELGLNCQPPPPAVAEQRALDDGDSRRYRGVRRRPWGKFAAEIRDPNRKGARVWLGTFDTAVEAARAYDRAAFKMRGSKAILNFPLEARTESDHPPENYDPPVNSDRKRQRETEFEQRESVEIKRVKEETSPEPDSRTERARDVSPLTPSFWTAVWEGADVKGIFNVPPLSPLSPHPSLGYSPLMVT</sequence>
<feature type="compositionally biased region" description="Basic and acidic residues" evidence="8">
    <location>
        <begin position="221"/>
        <end position="259"/>
    </location>
</feature>
<evidence type="ECO:0000256" key="2">
    <source>
        <dbReference type="ARBA" id="ARBA00022745"/>
    </source>
</evidence>
<comment type="subcellular location">
    <subcellularLocation>
        <location evidence="1">Nucleus</location>
    </subcellularLocation>
</comment>
<dbReference type="GO" id="GO:0000976">
    <property type="term" value="F:transcription cis-regulatory region binding"/>
    <property type="evidence" value="ECO:0007669"/>
    <property type="project" value="UniProtKB-ARBA"/>
</dbReference>